<feature type="compositionally biased region" description="Basic and acidic residues" evidence="1">
    <location>
        <begin position="52"/>
        <end position="64"/>
    </location>
</feature>
<evidence type="ECO:0000256" key="1">
    <source>
        <dbReference type="SAM" id="MobiDB-lite"/>
    </source>
</evidence>
<feature type="compositionally biased region" description="Acidic residues" evidence="1">
    <location>
        <begin position="23"/>
        <end position="34"/>
    </location>
</feature>
<keyword evidence="2" id="KW-1185">Reference proteome</keyword>
<feature type="region of interest" description="Disordered" evidence="1">
    <location>
        <begin position="1"/>
        <end position="66"/>
    </location>
</feature>
<evidence type="ECO:0000313" key="2">
    <source>
        <dbReference type="Proteomes" id="UP000695022"/>
    </source>
</evidence>
<dbReference type="RefSeq" id="XP_014673294.1">
    <property type="nucleotide sequence ID" value="XM_014817808.1"/>
</dbReference>
<dbReference type="GeneID" id="106813623"/>
<feature type="non-terminal residue" evidence="3">
    <location>
        <position position="1"/>
    </location>
</feature>
<gene>
    <name evidence="3" type="primary">LOC106813623</name>
</gene>
<reference evidence="3" key="1">
    <citation type="submission" date="2025-08" db="UniProtKB">
        <authorList>
            <consortium name="RefSeq"/>
        </authorList>
    </citation>
    <scope>IDENTIFICATION</scope>
</reference>
<accession>A0ABM1EM73</accession>
<evidence type="ECO:0000313" key="3">
    <source>
        <dbReference type="RefSeq" id="XP_014673294.1"/>
    </source>
</evidence>
<sequence>RPENGDGAGARSGGDCTLADPAEAVDESMENPDPESDRNPTSPTRLQYRVIDGSKRESPRDLKVRPHTWVGSDAEFTQKKEDSVSNALPKLRKITIPRPLSSFTPTGATSPLERAAPATKRYTYNSPFVSVTEQTSGAARASAAAAPPQKRSTLGGEQQ</sequence>
<proteinExistence type="predicted"/>
<feature type="compositionally biased region" description="Polar residues" evidence="1">
    <location>
        <begin position="150"/>
        <end position="159"/>
    </location>
</feature>
<dbReference type="Proteomes" id="UP000695022">
    <property type="component" value="Unplaced"/>
</dbReference>
<protein>
    <submittedName>
        <fullName evidence="3">Uncharacterized protein LOC106813623</fullName>
    </submittedName>
</protein>
<feature type="region of interest" description="Disordered" evidence="1">
    <location>
        <begin position="133"/>
        <end position="159"/>
    </location>
</feature>
<feature type="compositionally biased region" description="Gly residues" evidence="1">
    <location>
        <begin position="1"/>
        <end position="12"/>
    </location>
</feature>
<name>A0ABM1EM73_PRICU</name>
<organism evidence="2 3">
    <name type="scientific">Priapulus caudatus</name>
    <name type="common">Priapulid worm</name>
    <dbReference type="NCBI Taxonomy" id="37621"/>
    <lineage>
        <taxon>Eukaryota</taxon>
        <taxon>Metazoa</taxon>
        <taxon>Ecdysozoa</taxon>
        <taxon>Scalidophora</taxon>
        <taxon>Priapulida</taxon>
        <taxon>Priapulimorpha</taxon>
        <taxon>Priapulimorphida</taxon>
        <taxon>Priapulidae</taxon>
        <taxon>Priapulus</taxon>
    </lineage>
</organism>